<reference evidence="1 3" key="1">
    <citation type="journal article" date="2011" name="Nature">
        <title>The Medicago genome provides insight into the evolution of rhizobial symbioses.</title>
        <authorList>
            <person name="Young N.D."/>
            <person name="Debelle F."/>
            <person name="Oldroyd G.E."/>
            <person name="Geurts R."/>
            <person name="Cannon S.B."/>
            <person name="Udvardi M.K."/>
            <person name="Benedito V.A."/>
            <person name="Mayer K.F."/>
            <person name="Gouzy J."/>
            <person name="Schoof H."/>
            <person name="Van de Peer Y."/>
            <person name="Proost S."/>
            <person name="Cook D.R."/>
            <person name="Meyers B.C."/>
            <person name="Spannagl M."/>
            <person name="Cheung F."/>
            <person name="De Mita S."/>
            <person name="Krishnakumar V."/>
            <person name="Gundlach H."/>
            <person name="Zhou S."/>
            <person name="Mudge J."/>
            <person name="Bharti A.K."/>
            <person name="Murray J.D."/>
            <person name="Naoumkina M.A."/>
            <person name="Rosen B."/>
            <person name="Silverstein K.A."/>
            <person name="Tang H."/>
            <person name="Rombauts S."/>
            <person name="Zhao P.X."/>
            <person name="Zhou P."/>
            <person name="Barbe V."/>
            <person name="Bardou P."/>
            <person name="Bechner M."/>
            <person name="Bellec A."/>
            <person name="Berger A."/>
            <person name="Berges H."/>
            <person name="Bidwell S."/>
            <person name="Bisseling T."/>
            <person name="Choisne N."/>
            <person name="Couloux A."/>
            <person name="Denny R."/>
            <person name="Deshpande S."/>
            <person name="Dai X."/>
            <person name="Doyle J.J."/>
            <person name="Dudez A.M."/>
            <person name="Farmer A.D."/>
            <person name="Fouteau S."/>
            <person name="Franken C."/>
            <person name="Gibelin C."/>
            <person name="Gish J."/>
            <person name="Goldstein S."/>
            <person name="Gonzalez A.J."/>
            <person name="Green P.J."/>
            <person name="Hallab A."/>
            <person name="Hartog M."/>
            <person name="Hua A."/>
            <person name="Humphray S.J."/>
            <person name="Jeong D.H."/>
            <person name="Jing Y."/>
            <person name="Jocker A."/>
            <person name="Kenton S.M."/>
            <person name="Kim D.J."/>
            <person name="Klee K."/>
            <person name="Lai H."/>
            <person name="Lang C."/>
            <person name="Lin S."/>
            <person name="Macmil S.L."/>
            <person name="Magdelenat G."/>
            <person name="Matthews L."/>
            <person name="McCorrison J."/>
            <person name="Monaghan E.L."/>
            <person name="Mun J.H."/>
            <person name="Najar F.Z."/>
            <person name="Nicholson C."/>
            <person name="Noirot C."/>
            <person name="O'Bleness M."/>
            <person name="Paule C.R."/>
            <person name="Poulain J."/>
            <person name="Prion F."/>
            <person name="Qin B."/>
            <person name="Qu C."/>
            <person name="Retzel E.F."/>
            <person name="Riddle C."/>
            <person name="Sallet E."/>
            <person name="Samain S."/>
            <person name="Samson N."/>
            <person name="Sanders I."/>
            <person name="Saurat O."/>
            <person name="Scarpelli C."/>
            <person name="Schiex T."/>
            <person name="Segurens B."/>
            <person name="Severin A.J."/>
            <person name="Sherrier D.J."/>
            <person name="Shi R."/>
            <person name="Sims S."/>
            <person name="Singer S.R."/>
            <person name="Sinharoy S."/>
            <person name="Sterck L."/>
            <person name="Viollet A."/>
            <person name="Wang B.B."/>
            <person name="Wang K."/>
            <person name="Wang M."/>
            <person name="Wang X."/>
            <person name="Warfsmann J."/>
            <person name="Weissenbach J."/>
            <person name="White D.D."/>
            <person name="White J.D."/>
            <person name="Wiley G.B."/>
            <person name="Wincker P."/>
            <person name="Xing Y."/>
            <person name="Yang L."/>
            <person name="Yao Z."/>
            <person name="Ying F."/>
            <person name="Zhai J."/>
            <person name="Zhou L."/>
            <person name="Zuber A."/>
            <person name="Denarie J."/>
            <person name="Dixon R.A."/>
            <person name="May G.D."/>
            <person name="Schwartz D.C."/>
            <person name="Rogers J."/>
            <person name="Quetier F."/>
            <person name="Town C.D."/>
            <person name="Roe B.A."/>
        </authorList>
    </citation>
    <scope>NUCLEOTIDE SEQUENCE [LARGE SCALE GENOMIC DNA]</scope>
    <source>
        <strain evidence="1">A17</strain>
        <strain evidence="2 3">cv. Jemalong A17</strain>
    </source>
</reference>
<evidence type="ECO:0000313" key="1">
    <source>
        <dbReference type="EMBL" id="KEH16760.1"/>
    </source>
</evidence>
<evidence type="ECO:0008006" key="4">
    <source>
        <dbReference type="Google" id="ProtNLM"/>
    </source>
</evidence>
<dbReference type="SUPFAM" id="SSF56219">
    <property type="entry name" value="DNase I-like"/>
    <property type="match status" value="1"/>
</dbReference>
<organism evidence="1 3">
    <name type="scientific">Medicago truncatula</name>
    <name type="common">Barrel medic</name>
    <name type="synonym">Medicago tribuloides</name>
    <dbReference type="NCBI Taxonomy" id="3880"/>
    <lineage>
        <taxon>Eukaryota</taxon>
        <taxon>Viridiplantae</taxon>
        <taxon>Streptophyta</taxon>
        <taxon>Embryophyta</taxon>
        <taxon>Tracheophyta</taxon>
        <taxon>Spermatophyta</taxon>
        <taxon>Magnoliopsida</taxon>
        <taxon>eudicotyledons</taxon>
        <taxon>Gunneridae</taxon>
        <taxon>Pentapetalae</taxon>
        <taxon>rosids</taxon>
        <taxon>fabids</taxon>
        <taxon>Fabales</taxon>
        <taxon>Fabaceae</taxon>
        <taxon>Papilionoideae</taxon>
        <taxon>50 kb inversion clade</taxon>
        <taxon>NPAAA clade</taxon>
        <taxon>Hologalegina</taxon>
        <taxon>IRL clade</taxon>
        <taxon>Trifolieae</taxon>
        <taxon>Medicago</taxon>
    </lineage>
</organism>
<name>A0A072TT79_MEDTR</name>
<dbReference type="InterPro" id="IPR036691">
    <property type="entry name" value="Endo/exonu/phosph_ase_sf"/>
</dbReference>
<sequence length="294" mass="33347">GKPFSFTGVYASTCYIKRRQLWSSISNIQTQHNLSLCCIGDFNTILGSHEHQGTHTPSRLPMLDFLQWSDVNNLFHLPTMGSAFTWTNGRRGCTMFVLNQKLKNLKEALKVWNKNIFGNVHSQVDNAYKELDDIQVKIHSLGYSNVLMDQEKAAQLNLESALNIEEVFSHEKSKVKWHCEGDRNTAFFHIVAKIKRTSSLISTMKNGEITLTDPNLISEHVVNHFTNIFTNNPNITQTGMIEEVITNLITERINNMLTMLPSYEEISNAVFSLNSDSAPWLDGFGAIFFKITGK</sequence>
<accession>A0A072TT79</accession>
<dbReference type="Gene3D" id="3.60.10.10">
    <property type="entry name" value="Endonuclease/exonuclease/phosphatase"/>
    <property type="match status" value="1"/>
</dbReference>
<keyword evidence="3" id="KW-1185">Reference proteome</keyword>
<feature type="non-terminal residue" evidence="1">
    <location>
        <position position="294"/>
    </location>
</feature>
<dbReference type="EnsemblPlants" id="KEH16760">
    <property type="protein sequence ID" value="KEH16760"/>
    <property type="gene ID" value="MTR_0098s0090"/>
</dbReference>
<gene>
    <name evidence="1" type="ORF">MTR_0098s0090</name>
</gene>
<dbReference type="EMBL" id="KL402823">
    <property type="protein sequence ID" value="KEH16760.1"/>
    <property type="molecule type" value="Genomic_DNA"/>
</dbReference>
<evidence type="ECO:0000313" key="2">
    <source>
        <dbReference type="EnsemblPlants" id="KEH16760"/>
    </source>
</evidence>
<reference evidence="1 3" key="2">
    <citation type="journal article" date="2014" name="BMC Genomics">
        <title>An improved genome release (version Mt4.0) for the model legume Medicago truncatula.</title>
        <authorList>
            <person name="Tang H."/>
            <person name="Krishnakumar V."/>
            <person name="Bidwell S."/>
            <person name="Rosen B."/>
            <person name="Chan A."/>
            <person name="Zhou S."/>
            <person name="Gentzbittel L."/>
            <person name="Childs K.L."/>
            <person name="Yandell M."/>
            <person name="Gundlach H."/>
            <person name="Mayer K.F."/>
            <person name="Schwartz D.C."/>
            <person name="Town C.D."/>
        </authorList>
    </citation>
    <scope>GENOME REANNOTATION</scope>
    <source>
        <strain evidence="1">A17</strain>
        <strain evidence="2 3">cv. Jemalong A17</strain>
    </source>
</reference>
<dbReference type="HOGENOM" id="CLU_068148_0_0_1"/>
<protein>
    <recommendedName>
        <fullName evidence="4">Endonuclease/exonuclease/phosphatase family protein</fullName>
    </recommendedName>
</protein>
<evidence type="ECO:0000313" key="3">
    <source>
        <dbReference type="Proteomes" id="UP000002051"/>
    </source>
</evidence>
<proteinExistence type="predicted"/>
<dbReference type="STRING" id="3880.A0A072TT79"/>
<reference evidence="2" key="3">
    <citation type="submission" date="2015-06" db="UniProtKB">
        <authorList>
            <consortium name="EnsemblPlants"/>
        </authorList>
    </citation>
    <scope>IDENTIFICATION</scope>
    <source>
        <strain evidence="2">cv. Jemalong A17</strain>
    </source>
</reference>
<dbReference type="Proteomes" id="UP000002051">
    <property type="component" value="Unassembled WGS sequence"/>
</dbReference>
<dbReference type="AlphaFoldDB" id="A0A072TT79"/>